<protein>
    <submittedName>
        <fullName evidence="2">Uncharacterized protein</fullName>
    </submittedName>
</protein>
<dbReference type="VEuPathDB" id="TriTrypDB:LpyrH10_29_1210"/>
<evidence type="ECO:0000313" key="3">
    <source>
        <dbReference type="Proteomes" id="UP000037923"/>
    </source>
</evidence>
<feature type="region of interest" description="Disordered" evidence="1">
    <location>
        <begin position="389"/>
        <end position="441"/>
    </location>
</feature>
<sequence>MRSKRRASLRHSAGMHKSMSPPRSETRPKPEDGPHTYAEYLERRSGLVSAIQDELDEHTLLMEERARQAVAHAAAVIQSSRNQEKECLAYLNRLEDKIQALQQTRRTAAAELTEFQQSAAGTRQQLEKELHELRQKVQQERTAYSTAQTALQEHQHSRRAEEDEAERRCRESAEQQLQAQIASVENRFQQAVAVLQAQVRERKAWADAQCAMCEEQVRMAIRRADAAEFSIFIRQPPEVSESAASPPVCTTSTSTVTREMGDLEREMEELLSAADTRIAAATTERQAPTAPSHNSHHRVSLQKEEVHGLSRTTQELAAVVDKNEATPTRKLHVDFTDNAQPAQEREIVNGATSAPVTIASTPDRSFQGNTSLNLVSAVATEKVDFFPSVEQHDETKQRTAPVTQRSGLDTATPAKAKTPLCSCTSSPSEQPIKGSNIPRTPIPGASITASTLSPMKHGASQSPTFPEATLVSSLSCSFDAFVSVSPVRKSKAVLLR</sequence>
<dbReference type="GeneID" id="26909489"/>
<dbReference type="RefSeq" id="XP_015653007.1">
    <property type="nucleotide sequence ID" value="XM_015808554.1"/>
</dbReference>
<dbReference type="Proteomes" id="UP000037923">
    <property type="component" value="Unassembled WGS sequence"/>
</dbReference>
<evidence type="ECO:0000256" key="1">
    <source>
        <dbReference type="SAM" id="MobiDB-lite"/>
    </source>
</evidence>
<feature type="compositionally biased region" description="Polar residues" evidence="1">
    <location>
        <begin position="140"/>
        <end position="152"/>
    </location>
</feature>
<feature type="region of interest" description="Disordered" evidence="1">
    <location>
        <begin position="1"/>
        <end position="39"/>
    </location>
</feature>
<keyword evidence="3" id="KW-1185">Reference proteome</keyword>
<feature type="compositionally biased region" description="Polar residues" evidence="1">
    <location>
        <begin position="398"/>
        <end position="409"/>
    </location>
</feature>
<comment type="caution">
    <text evidence="2">The sequence shown here is derived from an EMBL/GenBank/DDBJ whole genome shotgun (WGS) entry which is preliminary data.</text>
</comment>
<feature type="compositionally biased region" description="Basic and acidic residues" evidence="1">
    <location>
        <begin position="24"/>
        <end position="39"/>
    </location>
</feature>
<reference evidence="2 3" key="1">
    <citation type="submission" date="2015-07" db="EMBL/GenBank/DDBJ databases">
        <title>High-quality genome of monoxenous trypanosomatid Leptomonas pyrrhocoris.</title>
        <authorList>
            <person name="Flegontov P."/>
            <person name="Butenko A."/>
            <person name="Firsov S."/>
            <person name="Vlcek C."/>
            <person name="Logacheva M.D."/>
            <person name="Field M."/>
            <person name="Filatov D."/>
            <person name="Flegontova O."/>
            <person name="Gerasimov E."/>
            <person name="Jackson A.P."/>
            <person name="Kelly S."/>
            <person name="Opperdoes F."/>
            <person name="O'Reilly A."/>
            <person name="Votypka J."/>
            <person name="Yurchenko V."/>
            <person name="Lukes J."/>
        </authorList>
    </citation>
    <scope>NUCLEOTIDE SEQUENCE [LARGE SCALE GENOMIC DNA]</scope>
    <source>
        <strain evidence="2">H10</strain>
    </source>
</reference>
<feature type="region of interest" description="Disordered" evidence="1">
    <location>
        <begin position="138"/>
        <end position="168"/>
    </location>
</feature>
<dbReference type="AlphaFoldDB" id="A0A0N0DRE1"/>
<proteinExistence type="predicted"/>
<gene>
    <name evidence="2" type="ORF">ABB37_09206</name>
</gene>
<organism evidence="2 3">
    <name type="scientific">Leptomonas pyrrhocoris</name>
    <name type="common">Firebug parasite</name>
    <dbReference type="NCBI Taxonomy" id="157538"/>
    <lineage>
        <taxon>Eukaryota</taxon>
        <taxon>Discoba</taxon>
        <taxon>Euglenozoa</taxon>
        <taxon>Kinetoplastea</taxon>
        <taxon>Metakinetoplastina</taxon>
        <taxon>Trypanosomatida</taxon>
        <taxon>Trypanosomatidae</taxon>
        <taxon>Leishmaniinae</taxon>
        <taxon>Leptomonas</taxon>
    </lineage>
</organism>
<evidence type="ECO:0000313" key="2">
    <source>
        <dbReference type="EMBL" id="KPA74568.1"/>
    </source>
</evidence>
<name>A0A0N0DRE1_LEPPY</name>
<accession>A0A0N0DRE1</accession>
<dbReference type="OrthoDB" id="266168at2759"/>
<feature type="region of interest" description="Disordered" evidence="1">
    <location>
        <begin position="283"/>
        <end position="307"/>
    </location>
</feature>
<dbReference type="EMBL" id="LGTL01000029">
    <property type="protein sequence ID" value="KPA74568.1"/>
    <property type="molecule type" value="Genomic_DNA"/>
</dbReference>
<feature type="compositionally biased region" description="Basic and acidic residues" evidence="1">
    <location>
        <begin position="153"/>
        <end position="168"/>
    </location>
</feature>
<feature type="compositionally biased region" description="Polar residues" evidence="1">
    <location>
        <begin position="283"/>
        <end position="293"/>
    </location>
</feature>